<evidence type="ECO:0000256" key="6">
    <source>
        <dbReference type="PROSITE-ProRule" id="PRU00169"/>
    </source>
</evidence>
<dbReference type="EMBL" id="JBHPBY010000707">
    <property type="protein sequence ID" value="MFC1854075.1"/>
    <property type="molecule type" value="Genomic_DNA"/>
</dbReference>
<dbReference type="PROSITE" id="PS50110">
    <property type="entry name" value="RESPONSE_REGULATORY"/>
    <property type="match status" value="1"/>
</dbReference>
<dbReference type="SUPFAM" id="SSF55781">
    <property type="entry name" value="GAF domain-like"/>
    <property type="match status" value="1"/>
</dbReference>
<keyword evidence="4" id="KW-0808">Transferase</keyword>
<dbReference type="InterPro" id="IPR035965">
    <property type="entry name" value="PAS-like_dom_sf"/>
</dbReference>
<dbReference type="InterPro" id="IPR001789">
    <property type="entry name" value="Sig_transdc_resp-reg_receiver"/>
</dbReference>
<dbReference type="EC" id="2.7.13.3" evidence="2"/>
<dbReference type="CDD" id="cd16922">
    <property type="entry name" value="HATPase_EvgS-ArcB-TorS-like"/>
    <property type="match status" value="1"/>
</dbReference>
<feature type="domain" description="PAC" evidence="10">
    <location>
        <begin position="210"/>
        <end position="264"/>
    </location>
</feature>
<evidence type="ECO:0000259" key="10">
    <source>
        <dbReference type="PROSITE" id="PS50113"/>
    </source>
</evidence>
<evidence type="ECO:0000259" key="8">
    <source>
        <dbReference type="PROSITE" id="PS50110"/>
    </source>
</evidence>
<dbReference type="Pfam" id="PF00072">
    <property type="entry name" value="Response_reg"/>
    <property type="match status" value="1"/>
</dbReference>
<gene>
    <name evidence="11" type="ORF">ACFL27_28160</name>
</gene>
<evidence type="ECO:0000256" key="4">
    <source>
        <dbReference type="ARBA" id="ARBA00022679"/>
    </source>
</evidence>
<dbReference type="Gene3D" id="3.30.450.40">
    <property type="match status" value="1"/>
</dbReference>
<dbReference type="Pfam" id="PF00989">
    <property type="entry name" value="PAS"/>
    <property type="match status" value="1"/>
</dbReference>
<dbReference type="Pfam" id="PF01590">
    <property type="entry name" value="GAF"/>
    <property type="match status" value="1"/>
</dbReference>
<evidence type="ECO:0000259" key="9">
    <source>
        <dbReference type="PROSITE" id="PS50112"/>
    </source>
</evidence>
<dbReference type="SUPFAM" id="SSF52172">
    <property type="entry name" value="CheY-like"/>
    <property type="match status" value="1"/>
</dbReference>
<dbReference type="SMART" id="SM00387">
    <property type="entry name" value="HATPase_c"/>
    <property type="match status" value="1"/>
</dbReference>
<dbReference type="SMART" id="SM00091">
    <property type="entry name" value="PAS"/>
    <property type="match status" value="1"/>
</dbReference>
<dbReference type="GO" id="GO:0005524">
    <property type="term" value="F:ATP binding"/>
    <property type="evidence" value="ECO:0007669"/>
    <property type="project" value="UniProtKB-KW"/>
</dbReference>
<dbReference type="InterPro" id="IPR003594">
    <property type="entry name" value="HATPase_dom"/>
</dbReference>
<dbReference type="PROSITE" id="PS50112">
    <property type="entry name" value="PAS"/>
    <property type="match status" value="1"/>
</dbReference>
<dbReference type="InterPro" id="IPR036097">
    <property type="entry name" value="HisK_dim/P_sf"/>
</dbReference>
<keyword evidence="3" id="KW-0597">Phosphoprotein</keyword>
<dbReference type="InterPro" id="IPR005467">
    <property type="entry name" value="His_kinase_dom"/>
</dbReference>
<keyword evidence="11" id="KW-0547">Nucleotide-binding</keyword>
<dbReference type="InterPro" id="IPR004358">
    <property type="entry name" value="Sig_transdc_His_kin-like_C"/>
</dbReference>
<evidence type="ECO:0000259" key="7">
    <source>
        <dbReference type="PROSITE" id="PS50109"/>
    </source>
</evidence>
<dbReference type="InterPro" id="IPR029016">
    <property type="entry name" value="GAF-like_dom_sf"/>
</dbReference>
<dbReference type="PANTHER" id="PTHR43047">
    <property type="entry name" value="TWO-COMPONENT HISTIDINE PROTEIN KINASE"/>
    <property type="match status" value="1"/>
</dbReference>
<reference evidence="11 12" key="1">
    <citation type="submission" date="2024-09" db="EMBL/GenBank/DDBJ databases">
        <title>Laminarin stimulates single cell rates of sulfate reduction while oxygen inhibits transcriptomic activity in coastal marine sediment.</title>
        <authorList>
            <person name="Lindsay M."/>
            <person name="Orcutt B."/>
            <person name="Emerson D."/>
            <person name="Stepanauskas R."/>
            <person name="D'Angelo T."/>
        </authorList>
    </citation>
    <scope>NUCLEOTIDE SEQUENCE [LARGE SCALE GENOMIC DNA]</scope>
    <source>
        <strain evidence="11">SAG AM-311-K15</strain>
    </source>
</reference>
<dbReference type="InterPro" id="IPR003018">
    <property type="entry name" value="GAF"/>
</dbReference>
<feature type="domain" description="Response regulatory" evidence="8">
    <location>
        <begin position="6"/>
        <end position="120"/>
    </location>
</feature>
<dbReference type="InterPro" id="IPR036890">
    <property type="entry name" value="HATPase_C_sf"/>
</dbReference>
<keyword evidence="11" id="KW-0067">ATP-binding</keyword>
<dbReference type="InterPro" id="IPR000014">
    <property type="entry name" value="PAS"/>
</dbReference>
<organism evidence="11 12">
    <name type="scientific">candidate division CSSED10-310 bacterium</name>
    <dbReference type="NCBI Taxonomy" id="2855610"/>
    <lineage>
        <taxon>Bacteria</taxon>
        <taxon>Bacteria division CSSED10-310</taxon>
    </lineage>
</organism>
<comment type="catalytic activity">
    <reaction evidence="1">
        <text>ATP + protein L-histidine = ADP + protein N-phospho-L-histidine.</text>
        <dbReference type="EC" id="2.7.13.3"/>
    </reaction>
</comment>
<evidence type="ECO:0000313" key="11">
    <source>
        <dbReference type="EMBL" id="MFC1854075.1"/>
    </source>
</evidence>
<dbReference type="InterPro" id="IPR003661">
    <property type="entry name" value="HisK_dim/P_dom"/>
</dbReference>
<keyword evidence="12" id="KW-1185">Reference proteome</keyword>
<feature type="domain" description="PAS" evidence="9">
    <location>
        <begin position="139"/>
        <end position="180"/>
    </location>
</feature>
<dbReference type="PANTHER" id="PTHR43047:SF63">
    <property type="entry name" value="HISTIDINE KINASE"/>
    <property type="match status" value="1"/>
</dbReference>
<name>A0ABV6Z6L0_UNCC1</name>
<dbReference type="PROSITE" id="PS50113">
    <property type="entry name" value="PAC"/>
    <property type="match status" value="1"/>
</dbReference>
<dbReference type="Pfam" id="PF00512">
    <property type="entry name" value="HisKA"/>
    <property type="match status" value="1"/>
</dbReference>
<dbReference type="SUPFAM" id="SSF47384">
    <property type="entry name" value="Homodimeric domain of signal transducing histidine kinase"/>
    <property type="match status" value="1"/>
</dbReference>
<dbReference type="Gene3D" id="1.10.287.130">
    <property type="match status" value="1"/>
</dbReference>
<dbReference type="SMART" id="SM00448">
    <property type="entry name" value="REC"/>
    <property type="match status" value="1"/>
</dbReference>
<evidence type="ECO:0000313" key="12">
    <source>
        <dbReference type="Proteomes" id="UP001594351"/>
    </source>
</evidence>
<evidence type="ECO:0000256" key="1">
    <source>
        <dbReference type="ARBA" id="ARBA00000085"/>
    </source>
</evidence>
<dbReference type="SMART" id="SM00388">
    <property type="entry name" value="HisKA"/>
    <property type="match status" value="1"/>
</dbReference>
<dbReference type="CDD" id="cd00130">
    <property type="entry name" value="PAS"/>
    <property type="match status" value="1"/>
</dbReference>
<dbReference type="PROSITE" id="PS50109">
    <property type="entry name" value="HIS_KIN"/>
    <property type="match status" value="1"/>
</dbReference>
<comment type="caution">
    <text evidence="11">The sequence shown here is derived from an EMBL/GenBank/DDBJ whole genome shotgun (WGS) entry which is preliminary data.</text>
</comment>
<dbReference type="Pfam" id="PF02518">
    <property type="entry name" value="HATPase_c"/>
    <property type="match status" value="1"/>
</dbReference>
<dbReference type="CDD" id="cd00082">
    <property type="entry name" value="HisKA"/>
    <property type="match status" value="1"/>
</dbReference>
<dbReference type="SMART" id="SM00065">
    <property type="entry name" value="GAF"/>
    <property type="match status" value="1"/>
</dbReference>
<comment type="caution">
    <text evidence="6">Lacks conserved residue(s) required for the propagation of feature annotation.</text>
</comment>
<dbReference type="SUPFAM" id="SSF55874">
    <property type="entry name" value="ATPase domain of HSP90 chaperone/DNA topoisomerase II/histidine kinase"/>
    <property type="match status" value="1"/>
</dbReference>
<protein>
    <recommendedName>
        <fullName evidence="2">histidine kinase</fullName>
        <ecNumber evidence="2">2.7.13.3</ecNumber>
    </recommendedName>
</protein>
<dbReference type="InterPro" id="IPR013767">
    <property type="entry name" value="PAS_fold"/>
</dbReference>
<dbReference type="InterPro" id="IPR000700">
    <property type="entry name" value="PAS-assoc_C"/>
</dbReference>
<dbReference type="Gene3D" id="3.30.565.10">
    <property type="entry name" value="Histidine kinase-like ATPase, C-terminal domain"/>
    <property type="match status" value="1"/>
</dbReference>
<dbReference type="Gene3D" id="3.40.50.2300">
    <property type="match status" value="1"/>
</dbReference>
<keyword evidence="5" id="KW-0418">Kinase</keyword>
<dbReference type="NCBIfam" id="TIGR00229">
    <property type="entry name" value="sensory_box"/>
    <property type="match status" value="1"/>
</dbReference>
<dbReference type="Gene3D" id="3.30.450.20">
    <property type="entry name" value="PAS domain"/>
    <property type="match status" value="1"/>
</dbReference>
<evidence type="ECO:0000256" key="2">
    <source>
        <dbReference type="ARBA" id="ARBA00012438"/>
    </source>
</evidence>
<proteinExistence type="predicted"/>
<dbReference type="InterPro" id="IPR011006">
    <property type="entry name" value="CheY-like_superfamily"/>
</dbReference>
<evidence type="ECO:0000256" key="3">
    <source>
        <dbReference type="ARBA" id="ARBA00022553"/>
    </source>
</evidence>
<dbReference type="SUPFAM" id="SSF55785">
    <property type="entry name" value="PYP-like sensor domain (PAS domain)"/>
    <property type="match status" value="1"/>
</dbReference>
<feature type="domain" description="Histidine kinase" evidence="7">
    <location>
        <begin position="478"/>
        <end position="699"/>
    </location>
</feature>
<accession>A0ABV6Z6L0</accession>
<sequence length="704" mass="79092">MPENAKILIVDDDESTRQTLTNILHEKGYDTDTAAYGREALEKVKKQFFNLAFIEINLPDMLGIELLDPFKKFNPDMMCIINTASASLETATRALNEGAAAYIIKPLNMDEVLTRIAEVLEKQRLVFQKRKTGQALRESEQRFRNIVERAEAGYFFVDNLGIVRDVNRAWLRMHGYHSPEEIIGQSYNLVQNEPQRDETQDILEGFNEKDTIAGGVFTRRLKDGSVGYHTLSMTPVFQENKLAGFEGFAIDITSRKQAEEELRKRTEQLQIIHTIDQAILGAQSPAEIAQAVIHHMRTVLQCQAAAIVLHNSRDNKLQQLAHYISSDSGSWTNISFSLAGAEDFLKVLHKGEVLKIADIRHLDKPPPILESILEMGIISLICVPLLSRDQLFGLFSVGWSRPHTCPADQLQLVQEIANPLAVAIHQSHLYEQVKKSHQALAEERALLAQRVKERTAELQVANIELERAARMKDEFLASMSHELRTPLNVILGMSESLQEDVYGALTEKQKAILSKVHESGQHLLSLINDVLDVSKIAAGKLRLAPELVDLEKVCKKCLELIETMAIQKLLKISFSFDRSITEVYVDQKRLIQILFNLLSNAVKFTPEQGALGLVVTSDPKNNVVNLTICDTGIGISETDIKNLFQPFMQLDSSLSRQYNGTGLGLVLAQRLTHLHGGDIFVESKVNQGSRFTVTIPWIKKIPRE</sequence>
<dbReference type="PRINTS" id="PR00344">
    <property type="entry name" value="BCTRLSENSOR"/>
</dbReference>
<dbReference type="Proteomes" id="UP001594351">
    <property type="component" value="Unassembled WGS sequence"/>
</dbReference>
<evidence type="ECO:0000256" key="5">
    <source>
        <dbReference type="ARBA" id="ARBA00022777"/>
    </source>
</evidence>